<keyword evidence="11" id="KW-0448">Lipopolysaccharide biosynthesis</keyword>
<dbReference type="Pfam" id="PF00534">
    <property type="entry name" value="Glycos_transf_1"/>
    <property type="match status" value="1"/>
</dbReference>
<evidence type="ECO:0000256" key="9">
    <source>
        <dbReference type="PIRSR" id="PIRSR639901-1"/>
    </source>
</evidence>
<feature type="domain" description="3-deoxy-D-manno-octulosonic-acid transferase N-terminal" evidence="13">
    <location>
        <begin position="35"/>
        <end position="211"/>
    </location>
</feature>
<dbReference type="SUPFAM" id="SSF53756">
    <property type="entry name" value="UDP-Glycosyltransferase/glycogen phosphorylase"/>
    <property type="match status" value="1"/>
</dbReference>
<reference evidence="14 15" key="1">
    <citation type="submission" date="2020-08" db="EMBL/GenBank/DDBJ databases">
        <title>Genomic Encyclopedia of Type Strains, Phase IV (KMG-IV): sequencing the most valuable type-strain genomes for metagenomic binning, comparative biology and taxonomic classification.</title>
        <authorList>
            <person name="Goeker M."/>
        </authorList>
    </citation>
    <scope>NUCLEOTIDE SEQUENCE [LARGE SCALE GENOMIC DNA]</scope>
    <source>
        <strain evidence="14 15">DSM 106739</strain>
    </source>
</reference>
<dbReference type="PANTHER" id="PTHR42755:SF1">
    <property type="entry name" value="3-DEOXY-D-MANNO-OCTULOSONIC ACID TRANSFERASE, MITOCHONDRIAL-RELATED"/>
    <property type="match status" value="1"/>
</dbReference>
<keyword evidence="11" id="KW-1003">Cell membrane</keyword>
<dbReference type="InterPro" id="IPR001296">
    <property type="entry name" value="Glyco_trans_1"/>
</dbReference>
<evidence type="ECO:0000256" key="4">
    <source>
        <dbReference type="ARBA" id="ARBA00019077"/>
    </source>
</evidence>
<feature type="domain" description="Glycosyl transferase family 1" evidence="12">
    <location>
        <begin position="299"/>
        <end position="398"/>
    </location>
</feature>
<feature type="active site" description="Proton acceptor" evidence="9">
    <location>
        <position position="61"/>
    </location>
</feature>
<dbReference type="Proteomes" id="UP000561045">
    <property type="component" value="Unassembled WGS sequence"/>
</dbReference>
<comment type="subcellular location">
    <subcellularLocation>
        <location evidence="1">Cell envelope</location>
    </subcellularLocation>
    <subcellularLocation>
        <location evidence="11">Cell membrane</location>
    </subcellularLocation>
</comment>
<dbReference type="FunFam" id="3.40.50.11720:FF:000001">
    <property type="entry name" value="3-deoxy-D-manno-octulosonic acid transferase"/>
    <property type="match status" value="1"/>
</dbReference>
<keyword evidence="14" id="KW-0328">Glycosyltransferase</keyword>
<evidence type="ECO:0000256" key="10">
    <source>
        <dbReference type="PIRSR" id="PIRSR639901-2"/>
    </source>
</evidence>
<keyword evidence="15" id="KW-1185">Reference proteome</keyword>
<dbReference type="Gene3D" id="3.40.50.2000">
    <property type="entry name" value="Glycogen Phosphorylase B"/>
    <property type="match status" value="1"/>
</dbReference>
<dbReference type="InterPro" id="IPR007507">
    <property type="entry name" value="Glycos_transf_N"/>
</dbReference>
<dbReference type="UniPathway" id="UPA00958"/>
<dbReference type="Gene3D" id="3.40.50.11720">
    <property type="entry name" value="3-Deoxy-D-manno-octulosonic-acid transferase, N-terminal domain"/>
    <property type="match status" value="1"/>
</dbReference>
<dbReference type="GO" id="GO:0005886">
    <property type="term" value="C:plasma membrane"/>
    <property type="evidence" value="ECO:0007669"/>
    <property type="project" value="UniProtKB-SubCell"/>
</dbReference>
<evidence type="ECO:0000259" key="13">
    <source>
        <dbReference type="Pfam" id="PF04413"/>
    </source>
</evidence>
<feature type="site" description="Transition state stabilizer" evidence="10">
    <location>
        <position position="209"/>
    </location>
</feature>
<keyword evidence="6 11" id="KW-0808">Transferase</keyword>
<gene>
    <name evidence="14" type="ORF">GGR36_002181</name>
</gene>
<evidence type="ECO:0000256" key="1">
    <source>
        <dbReference type="ARBA" id="ARBA00004196"/>
    </source>
</evidence>
<keyword evidence="11" id="KW-1133">Transmembrane helix</keyword>
<keyword evidence="11" id="KW-0472">Membrane</keyword>
<dbReference type="GO" id="GO:0030313">
    <property type="term" value="C:cell envelope"/>
    <property type="evidence" value="ECO:0007669"/>
    <property type="project" value="UniProtKB-SubCell"/>
</dbReference>
<comment type="function">
    <text evidence="11">Involved in lipopolysaccharide (LPS) biosynthesis. Catalyzes the transfer of 3-deoxy-D-manno-octulosonate (Kdo) residue(s) from CMP-Kdo to lipid IV(A), the tetraacyldisaccharide-1,4'-bisphosphate precursor of lipid A.</text>
</comment>
<feature type="site" description="Transition state stabilizer" evidence="10">
    <location>
        <position position="133"/>
    </location>
</feature>
<evidence type="ECO:0000256" key="11">
    <source>
        <dbReference type="RuleBase" id="RU365103"/>
    </source>
</evidence>
<comment type="catalytic activity">
    <reaction evidence="8 11">
        <text>lipid IVA (E. coli) + CMP-3-deoxy-beta-D-manno-octulosonate = alpha-Kdo-(2-&gt;6)-lipid IVA (E. coli) + CMP + H(+)</text>
        <dbReference type="Rhea" id="RHEA:28066"/>
        <dbReference type="ChEBI" id="CHEBI:15378"/>
        <dbReference type="ChEBI" id="CHEBI:58603"/>
        <dbReference type="ChEBI" id="CHEBI:60364"/>
        <dbReference type="ChEBI" id="CHEBI:60377"/>
        <dbReference type="ChEBI" id="CHEBI:85987"/>
        <dbReference type="EC" id="2.4.99.12"/>
    </reaction>
</comment>
<organism evidence="14 15">
    <name type="scientific">Niveibacterium umoris</name>
    <dbReference type="NCBI Taxonomy" id="1193620"/>
    <lineage>
        <taxon>Bacteria</taxon>
        <taxon>Pseudomonadati</taxon>
        <taxon>Pseudomonadota</taxon>
        <taxon>Betaproteobacteria</taxon>
        <taxon>Rhodocyclales</taxon>
        <taxon>Rhodocyclaceae</taxon>
        <taxon>Niveibacterium</taxon>
    </lineage>
</organism>
<evidence type="ECO:0000313" key="15">
    <source>
        <dbReference type="Proteomes" id="UP000561045"/>
    </source>
</evidence>
<proteinExistence type="inferred from homology"/>
<evidence type="ECO:0000256" key="2">
    <source>
        <dbReference type="ARBA" id="ARBA00004713"/>
    </source>
</evidence>
<dbReference type="InterPro" id="IPR038107">
    <property type="entry name" value="Glycos_transf_N_sf"/>
</dbReference>
<dbReference type="EMBL" id="JACIET010000001">
    <property type="protein sequence ID" value="MBB4012873.1"/>
    <property type="molecule type" value="Genomic_DNA"/>
</dbReference>
<accession>A0A840BJR7</accession>
<evidence type="ECO:0000256" key="3">
    <source>
        <dbReference type="ARBA" id="ARBA00012621"/>
    </source>
</evidence>
<protein>
    <recommendedName>
        <fullName evidence="4 11">3-deoxy-D-manno-octulosonic acid transferase</fullName>
        <shortName evidence="11">Kdo transferase</shortName>
        <ecNumber evidence="3 11">2.4.99.12</ecNumber>
    </recommendedName>
    <alternativeName>
        <fullName evidence="7 11">Lipid IV(A) 3-deoxy-D-manno-octulosonic acid transferase</fullName>
    </alternativeName>
</protein>
<evidence type="ECO:0000259" key="12">
    <source>
        <dbReference type="Pfam" id="PF00534"/>
    </source>
</evidence>
<evidence type="ECO:0000256" key="7">
    <source>
        <dbReference type="ARBA" id="ARBA00031445"/>
    </source>
</evidence>
<dbReference type="PANTHER" id="PTHR42755">
    <property type="entry name" value="3-DEOXY-MANNO-OCTULOSONATE CYTIDYLYLTRANSFERASE"/>
    <property type="match status" value="1"/>
</dbReference>
<dbReference type="GO" id="GO:0009245">
    <property type="term" value="P:lipid A biosynthetic process"/>
    <property type="evidence" value="ECO:0007669"/>
    <property type="project" value="TreeGrafter"/>
</dbReference>
<evidence type="ECO:0000256" key="6">
    <source>
        <dbReference type="ARBA" id="ARBA00022679"/>
    </source>
</evidence>
<dbReference type="AlphaFoldDB" id="A0A840BJR7"/>
<evidence type="ECO:0000313" key="14">
    <source>
        <dbReference type="EMBL" id="MBB4012873.1"/>
    </source>
</evidence>
<dbReference type="Pfam" id="PF04413">
    <property type="entry name" value="Glycos_transf_N"/>
    <property type="match status" value="1"/>
</dbReference>
<dbReference type="GO" id="GO:0043842">
    <property type="term" value="F:Kdo transferase activity"/>
    <property type="evidence" value="ECO:0007669"/>
    <property type="project" value="UniProtKB-EC"/>
</dbReference>
<comment type="caution">
    <text evidence="14">The sequence shown here is derived from an EMBL/GenBank/DDBJ whole genome shotgun (WGS) entry which is preliminary data.</text>
</comment>
<name>A0A840BJR7_9RHOO</name>
<keyword evidence="11" id="KW-0812">Transmembrane</keyword>
<evidence type="ECO:0000256" key="5">
    <source>
        <dbReference type="ARBA" id="ARBA00022519"/>
    </source>
</evidence>
<dbReference type="EC" id="2.4.99.12" evidence="3 11"/>
<dbReference type="InterPro" id="IPR039901">
    <property type="entry name" value="Kdotransferase"/>
</dbReference>
<sequence length="420" mass="45397">MIGRALYTLTWYLGAPLILVRLLWRARRQPEYLRNLGERLGYHAAPVVAPLMWVHAVSVGETRAAQPLVRALLDHYPTHHLLLTQMTPTGRATAVELFGGEARVRIAYLPYDTPGCVRRFLAHFRPAFGVLMETEVWPNLLRGARRAGVPVLLANARLSERSARGYRRLGGFGRSVFSDLAACGAQTDADAQRLFAMGASRVAITGNLKFEIDPPQAQLALAAAFRGSFGRRPVLVASNTRAGEEAPLLDAFLRHARPGVLLVLVPRHPQRFDEVAQLIAQRGLTCERRSVTTVVSADTRVWLGDSMGEMFAYYAASDVAIVGGSWAPLGGHNLIEACAVGVPALVGPHTFNFAQATVDAIAAGAAIRCGDLDEAMRTAMSLLDDAPRRAQIGAAGRAFSAHHRGALEATLALIESLPPK</sequence>
<keyword evidence="5" id="KW-0997">Cell inner membrane</keyword>
<dbReference type="RefSeq" id="WP_183634983.1">
    <property type="nucleotide sequence ID" value="NZ_BAABLE010000011.1"/>
</dbReference>
<comment type="similarity">
    <text evidence="11">Belongs to the glycosyltransferase group 1 family.</text>
</comment>
<feature type="transmembrane region" description="Helical" evidence="11">
    <location>
        <begin position="6"/>
        <end position="24"/>
    </location>
</feature>
<comment type="pathway">
    <text evidence="2 11">Bacterial outer membrane biogenesis; LPS core biosynthesis.</text>
</comment>
<evidence type="ECO:0000256" key="8">
    <source>
        <dbReference type="ARBA" id="ARBA00049183"/>
    </source>
</evidence>
<dbReference type="NCBIfam" id="NF004386">
    <property type="entry name" value="PRK05749.1-2"/>
    <property type="match status" value="1"/>
</dbReference>
<dbReference type="GO" id="GO:0009244">
    <property type="term" value="P:lipopolysaccharide core region biosynthetic process"/>
    <property type="evidence" value="ECO:0007669"/>
    <property type="project" value="UniProtKB-UniRule"/>
</dbReference>